<comment type="caution">
    <text evidence="2">The sequence shown here is derived from an EMBL/GenBank/DDBJ whole genome shotgun (WGS) entry which is preliminary data.</text>
</comment>
<dbReference type="EMBL" id="JADCNM010000588">
    <property type="protein sequence ID" value="KAG0446336.1"/>
    <property type="molecule type" value="Genomic_DNA"/>
</dbReference>
<dbReference type="AlphaFoldDB" id="A0A835U4Z9"/>
<proteinExistence type="predicted"/>
<evidence type="ECO:0000313" key="5">
    <source>
        <dbReference type="Proteomes" id="UP000639772"/>
    </source>
</evidence>
<dbReference type="EMBL" id="JADCNL010000587">
    <property type="protein sequence ID" value="KAG0446345.1"/>
    <property type="molecule type" value="Genomic_DNA"/>
</dbReference>
<reference evidence="4 5" key="1">
    <citation type="journal article" date="2020" name="Nat. Food">
        <title>A phased Vanilla planifolia genome enables genetic improvement of flavour and production.</title>
        <authorList>
            <person name="Hasing T."/>
            <person name="Tang H."/>
            <person name="Brym M."/>
            <person name="Khazi F."/>
            <person name="Huang T."/>
            <person name="Chambers A.H."/>
        </authorList>
    </citation>
    <scope>NUCLEOTIDE SEQUENCE [LARGE SCALE GENOMIC DNA]</scope>
    <source>
        <tissue evidence="2">Leaf</tissue>
    </source>
</reference>
<feature type="compositionally biased region" description="Basic and acidic residues" evidence="1">
    <location>
        <begin position="83"/>
        <end position="99"/>
    </location>
</feature>
<feature type="region of interest" description="Disordered" evidence="1">
    <location>
        <begin position="80"/>
        <end position="99"/>
    </location>
</feature>
<evidence type="ECO:0000313" key="2">
    <source>
        <dbReference type="EMBL" id="KAG0446336.1"/>
    </source>
</evidence>
<dbReference type="Proteomes" id="UP000639772">
    <property type="component" value="Unassembled WGS sequence"/>
</dbReference>
<sequence length="120" mass="13573">MKRITAFPKRYQEKDMTLDVACIMGSTATFFRFLSKTSVHRVLVRSNKTSFVLGSQLWNNVENKFWPLGAKVQAFQTRKKAKENRGLEDGGDETNDRLENKVGGQSQVIALGKNITNVHP</sequence>
<gene>
    <name evidence="3" type="ORF">HPP92_028873</name>
    <name evidence="2" type="ORF">HPP92_028884</name>
</gene>
<accession>A0A835U4Z9</accession>
<name>A0A835U4Z9_VANPL</name>
<organism evidence="2 5">
    <name type="scientific">Vanilla planifolia</name>
    <name type="common">Vanilla</name>
    <dbReference type="NCBI Taxonomy" id="51239"/>
    <lineage>
        <taxon>Eukaryota</taxon>
        <taxon>Viridiplantae</taxon>
        <taxon>Streptophyta</taxon>
        <taxon>Embryophyta</taxon>
        <taxon>Tracheophyta</taxon>
        <taxon>Spermatophyta</taxon>
        <taxon>Magnoliopsida</taxon>
        <taxon>Liliopsida</taxon>
        <taxon>Asparagales</taxon>
        <taxon>Orchidaceae</taxon>
        <taxon>Vanilloideae</taxon>
        <taxon>Vanilleae</taxon>
        <taxon>Vanilla</taxon>
    </lineage>
</organism>
<dbReference type="Proteomes" id="UP000636800">
    <property type="component" value="Unassembled WGS sequence"/>
</dbReference>
<keyword evidence="4" id="KW-1185">Reference proteome</keyword>
<evidence type="ECO:0000313" key="3">
    <source>
        <dbReference type="EMBL" id="KAG0446345.1"/>
    </source>
</evidence>
<evidence type="ECO:0000256" key="1">
    <source>
        <dbReference type="SAM" id="MobiDB-lite"/>
    </source>
</evidence>
<protein>
    <submittedName>
        <fullName evidence="2">Uncharacterized protein</fullName>
    </submittedName>
</protein>
<evidence type="ECO:0000313" key="4">
    <source>
        <dbReference type="Proteomes" id="UP000636800"/>
    </source>
</evidence>